<sequence length="72" mass="7904">MKPIPGGPPAVPLESNYENPVGATLDILSNHINQIGKNCGEIKELATKVDKLVDIIKSCPHCRKKLEGQKWQ</sequence>
<accession>A0A0F8YJE2</accession>
<dbReference type="AlphaFoldDB" id="A0A0F8YJE2"/>
<evidence type="ECO:0000313" key="1">
    <source>
        <dbReference type="EMBL" id="KKK81508.1"/>
    </source>
</evidence>
<gene>
    <name evidence="1" type="ORF">LCGC14_2812750</name>
</gene>
<name>A0A0F8YJE2_9ZZZZ</name>
<reference evidence="1" key="1">
    <citation type="journal article" date="2015" name="Nature">
        <title>Complex archaea that bridge the gap between prokaryotes and eukaryotes.</title>
        <authorList>
            <person name="Spang A."/>
            <person name="Saw J.H."/>
            <person name="Jorgensen S.L."/>
            <person name="Zaremba-Niedzwiedzka K."/>
            <person name="Martijn J."/>
            <person name="Lind A.E."/>
            <person name="van Eijk R."/>
            <person name="Schleper C."/>
            <person name="Guy L."/>
            <person name="Ettema T.J."/>
        </authorList>
    </citation>
    <scope>NUCLEOTIDE SEQUENCE</scope>
</reference>
<comment type="caution">
    <text evidence="1">The sequence shown here is derived from an EMBL/GenBank/DDBJ whole genome shotgun (WGS) entry which is preliminary data.</text>
</comment>
<protein>
    <submittedName>
        <fullName evidence="1">Uncharacterized protein</fullName>
    </submittedName>
</protein>
<organism evidence="1">
    <name type="scientific">marine sediment metagenome</name>
    <dbReference type="NCBI Taxonomy" id="412755"/>
    <lineage>
        <taxon>unclassified sequences</taxon>
        <taxon>metagenomes</taxon>
        <taxon>ecological metagenomes</taxon>
    </lineage>
</organism>
<proteinExistence type="predicted"/>
<dbReference type="EMBL" id="LAZR01053091">
    <property type="protein sequence ID" value="KKK81508.1"/>
    <property type="molecule type" value="Genomic_DNA"/>
</dbReference>